<dbReference type="EMBL" id="BAAAYN010000006">
    <property type="protein sequence ID" value="GAA3383522.1"/>
    <property type="molecule type" value="Genomic_DNA"/>
</dbReference>
<keyword evidence="1" id="KW-1133">Transmembrane helix</keyword>
<keyword evidence="1" id="KW-0472">Membrane</keyword>
<evidence type="ECO:0000313" key="2">
    <source>
        <dbReference type="EMBL" id="GAA3383522.1"/>
    </source>
</evidence>
<feature type="transmembrane region" description="Helical" evidence="1">
    <location>
        <begin position="158"/>
        <end position="178"/>
    </location>
</feature>
<feature type="transmembrane region" description="Helical" evidence="1">
    <location>
        <begin position="29"/>
        <end position="45"/>
    </location>
</feature>
<proteinExistence type="predicted"/>
<feature type="transmembrane region" description="Helical" evidence="1">
    <location>
        <begin position="190"/>
        <end position="207"/>
    </location>
</feature>
<name>A0ABP6SSL3_9ACTN</name>
<organism evidence="2 3">
    <name type="scientific">Cryptosporangium minutisporangium</name>
    <dbReference type="NCBI Taxonomy" id="113569"/>
    <lineage>
        <taxon>Bacteria</taxon>
        <taxon>Bacillati</taxon>
        <taxon>Actinomycetota</taxon>
        <taxon>Actinomycetes</taxon>
        <taxon>Cryptosporangiales</taxon>
        <taxon>Cryptosporangiaceae</taxon>
        <taxon>Cryptosporangium</taxon>
    </lineage>
</organism>
<sequence length="282" mass="29254">MVLAAAVVLCVLLLRDVAAGRWLSPALAGLAGCVPWLCAGSLGRAGRRAGWFAVPVLVGAVLWFGSSWFLPEERPPPTRYTTVIVVGSKSTTPPQGNVAEPMYTLREAESPAVRAAAPSRPQPVADAIGAGAAVLALVGIGLVRPVRLREVRRPIWDVREVLLIGVGVALGWVGRAEWAGRPDRAGAPEWWVGAVALGLVALALWLARSGPPGDRPRWLAGATLGLLAVALGLGLRAAWVTPPADLGVPVPGVLILVAFALVLTAPLGTAVRAARRWLAGNG</sequence>
<accession>A0ABP6SSL3</accession>
<keyword evidence="3" id="KW-1185">Reference proteome</keyword>
<gene>
    <name evidence="2" type="ORF">GCM10020369_09660</name>
</gene>
<feature type="transmembrane region" description="Helical" evidence="1">
    <location>
        <begin position="251"/>
        <end position="271"/>
    </location>
</feature>
<reference evidence="3" key="1">
    <citation type="journal article" date="2019" name="Int. J. Syst. Evol. Microbiol.">
        <title>The Global Catalogue of Microorganisms (GCM) 10K type strain sequencing project: providing services to taxonomists for standard genome sequencing and annotation.</title>
        <authorList>
            <consortium name="The Broad Institute Genomics Platform"/>
            <consortium name="The Broad Institute Genome Sequencing Center for Infectious Disease"/>
            <person name="Wu L."/>
            <person name="Ma J."/>
        </authorList>
    </citation>
    <scope>NUCLEOTIDE SEQUENCE [LARGE SCALE GENOMIC DNA]</scope>
    <source>
        <strain evidence="3">JCM 9458</strain>
    </source>
</reference>
<feature type="transmembrane region" description="Helical" evidence="1">
    <location>
        <begin position="127"/>
        <end position="146"/>
    </location>
</feature>
<dbReference type="Proteomes" id="UP001501676">
    <property type="component" value="Unassembled WGS sequence"/>
</dbReference>
<keyword evidence="1" id="KW-0812">Transmembrane</keyword>
<evidence type="ECO:0000256" key="1">
    <source>
        <dbReference type="SAM" id="Phobius"/>
    </source>
</evidence>
<evidence type="ECO:0000313" key="3">
    <source>
        <dbReference type="Proteomes" id="UP001501676"/>
    </source>
</evidence>
<protein>
    <submittedName>
        <fullName evidence="2">Uncharacterized protein</fullName>
    </submittedName>
</protein>
<comment type="caution">
    <text evidence="2">The sequence shown here is derived from an EMBL/GenBank/DDBJ whole genome shotgun (WGS) entry which is preliminary data.</text>
</comment>
<feature type="transmembrane region" description="Helical" evidence="1">
    <location>
        <begin position="52"/>
        <end position="70"/>
    </location>
</feature>
<feature type="transmembrane region" description="Helical" evidence="1">
    <location>
        <begin position="219"/>
        <end position="239"/>
    </location>
</feature>